<dbReference type="RefSeq" id="WP_386732417.1">
    <property type="nucleotide sequence ID" value="NZ_JBHSTP010000003.1"/>
</dbReference>
<protein>
    <submittedName>
        <fullName evidence="2">Multidrug ABC transporter ATPase</fullName>
    </submittedName>
</protein>
<name>A0ABW1VKD4_9MICO</name>
<feature type="transmembrane region" description="Helical" evidence="1">
    <location>
        <begin position="51"/>
        <end position="76"/>
    </location>
</feature>
<comment type="caution">
    <text evidence="2">The sequence shown here is derived from an EMBL/GenBank/DDBJ whole genome shotgun (WGS) entry which is preliminary data.</text>
</comment>
<accession>A0ABW1VKD4</accession>
<keyword evidence="1" id="KW-0472">Membrane</keyword>
<feature type="transmembrane region" description="Helical" evidence="1">
    <location>
        <begin position="15"/>
        <end position="39"/>
    </location>
</feature>
<proteinExistence type="predicted"/>
<evidence type="ECO:0000256" key="1">
    <source>
        <dbReference type="SAM" id="Phobius"/>
    </source>
</evidence>
<evidence type="ECO:0000313" key="2">
    <source>
        <dbReference type="EMBL" id="MFC6357049.1"/>
    </source>
</evidence>
<keyword evidence="1" id="KW-0812">Transmembrane</keyword>
<reference evidence="3" key="1">
    <citation type="journal article" date="2019" name="Int. J. Syst. Evol. Microbiol.">
        <title>The Global Catalogue of Microorganisms (GCM) 10K type strain sequencing project: providing services to taxonomists for standard genome sequencing and annotation.</title>
        <authorList>
            <consortium name="The Broad Institute Genomics Platform"/>
            <consortium name="The Broad Institute Genome Sequencing Center for Infectious Disease"/>
            <person name="Wu L."/>
            <person name="Ma J."/>
        </authorList>
    </citation>
    <scope>NUCLEOTIDE SEQUENCE [LARGE SCALE GENOMIC DNA]</scope>
    <source>
        <strain evidence="3">CCUG 43304</strain>
    </source>
</reference>
<keyword evidence="1" id="KW-1133">Transmembrane helix</keyword>
<keyword evidence="3" id="KW-1185">Reference proteome</keyword>
<dbReference type="Proteomes" id="UP001596306">
    <property type="component" value="Unassembled WGS sequence"/>
</dbReference>
<dbReference type="EMBL" id="JBHSTP010000003">
    <property type="protein sequence ID" value="MFC6357049.1"/>
    <property type="molecule type" value="Genomic_DNA"/>
</dbReference>
<gene>
    <name evidence="2" type="ORF">ACFQB0_13125</name>
</gene>
<sequence length="90" mass="9580">MTSKTPDPGNRTERVLAYMVAGVVGLSIVAFIAIIAATASGMQQADFGQGLWPLVTVFPLIGLPVGFLLIIVLMILSGIRRGREARQAKQ</sequence>
<evidence type="ECO:0000313" key="3">
    <source>
        <dbReference type="Proteomes" id="UP001596306"/>
    </source>
</evidence>
<organism evidence="2 3">
    <name type="scientific">Luethyella okanaganae</name>
    <dbReference type="NCBI Taxonomy" id="69372"/>
    <lineage>
        <taxon>Bacteria</taxon>
        <taxon>Bacillati</taxon>
        <taxon>Actinomycetota</taxon>
        <taxon>Actinomycetes</taxon>
        <taxon>Micrococcales</taxon>
        <taxon>Microbacteriaceae</taxon>
        <taxon>Luethyella</taxon>
    </lineage>
</organism>